<feature type="repeat" description="TPR" evidence="3">
    <location>
        <begin position="160"/>
        <end position="193"/>
    </location>
</feature>
<gene>
    <name evidence="5" type="primary">yrrB_1</name>
    <name evidence="5" type="ORF">K239x_30560</name>
</gene>
<dbReference type="Pfam" id="PF13181">
    <property type="entry name" value="TPR_8"/>
    <property type="match status" value="1"/>
</dbReference>
<keyword evidence="6" id="KW-1185">Reference proteome</keyword>
<dbReference type="SMART" id="SM00028">
    <property type="entry name" value="TPR"/>
    <property type="match status" value="6"/>
</dbReference>
<dbReference type="InterPro" id="IPR019734">
    <property type="entry name" value="TPR_rpt"/>
</dbReference>
<feature type="repeat" description="TPR" evidence="3">
    <location>
        <begin position="194"/>
        <end position="227"/>
    </location>
</feature>
<dbReference type="Gene3D" id="1.25.40.10">
    <property type="entry name" value="Tetratricopeptide repeat domain"/>
    <property type="match status" value="3"/>
</dbReference>
<feature type="repeat" description="TPR" evidence="3">
    <location>
        <begin position="296"/>
        <end position="329"/>
    </location>
</feature>
<evidence type="ECO:0000256" key="3">
    <source>
        <dbReference type="PROSITE-ProRule" id="PRU00339"/>
    </source>
</evidence>
<evidence type="ECO:0000313" key="6">
    <source>
        <dbReference type="Proteomes" id="UP000319817"/>
    </source>
</evidence>
<dbReference type="EMBL" id="CP036526">
    <property type="protein sequence ID" value="QDT11062.1"/>
    <property type="molecule type" value="Genomic_DNA"/>
</dbReference>
<proteinExistence type="predicted"/>
<evidence type="ECO:0000313" key="5">
    <source>
        <dbReference type="EMBL" id="QDT11062.1"/>
    </source>
</evidence>
<dbReference type="PANTHER" id="PTHR44858">
    <property type="entry name" value="TETRATRICOPEPTIDE REPEAT PROTEIN 6"/>
    <property type="match status" value="1"/>
</dbReference>
<dbReference type="InterPro" id="IPR011990">
    <property type="entry name" value="TPR-like_helical_dom_sf"/>
</dbReference>
<dbReference type="AlphaFoldDB" id="A0A517NVB9"/>
<evidence type="ECO:0000256" key="4">
    <source>
        <dbReference type="SAM" id="MobiDB-lite"/>
    </source>
</evidence>
<dbReference type="PANTHER" id="PTHR44858:SF1">
    <property type="entry name" value="UDP-N-ACETYLGLUCOSAMINE--PEPTIDE N-ACETYLGLUCOSAMINYLTRANSFERASE SPINDLY-RELATED"/>
    <property type="match status" value="1"/>
</dbReference>
<dbReference type="Proteomes" id="UP000319817">
    <property type="component" value="Chromosome"/>
</dbReference>
<protein>
    <submittedName>
        <fullName evidence="5">TPR repeat-containing protein YrrB</fullName>
    </submittedName>
</protein>
<dbReference type="Pfam" id="PF13414">
    <property type="entry name" value="TPR_11"/>
    <property type="match status" value="2"/>
</dbReference>
<name>A0A517NVB9_9BACT</name>
<organism evidence="5 6">
    <name type="scientific">Stieleria marina</name>
    <dbReference type="NCBI Taxonomy" id="1930275"/>
    <lineage>
        <taxon>Bacteria</taxon>
        <taxon>Pseudomonadati</taxon>
        <taxon>Planctomycetota</taxon>
        <taxon>Planctomycetia</taxon>
        <taxon>Pirellulales</taxon>
        <taxon>Pirellulaceae</taxon>
        <taxon>Stieleria</taxon>
    </lineage>
</organism>
<dbReference type="InterPro" id="IPR050498">
    <property type="entry name" value="Ycf3"/>
</dbReference>
<feature type="region of interest" description="Disordered" evidence="4">
    <location>
        <begin position="418"/>
        <end position="457"/>
    </location>
</feature>
<dbReference type="PROSITE" id="PS50005">
    <property type="entry name" value="TPR"/>
    <property type="match status" value="4"/>
</dbReference>
<accession>A0A517NVB9</accession>
<evidence type="ECO:0000256" key="1">
    <source>
        <dbReference type="ARBA" id="ARBA00022737"/>
    </source>
</evidence>
<reference evidence="5 6" key="1">
    <citation type="submission" date="2019-02" db="EMBL/GenBank/DDBJ databases">
        <title>Deep-cultivation of Planctomycetes and their phenomic and genomic characterization uncovers novel biology.</title>
        <authorList>
            <person name="Wiegand S."/>
            <person name="Jogler M."/>
            <person name="Boedeker C."/>
            <person name="Pinto D."/>
            <person name="Vollmers J."/>
            <person name="Rivas-Marin E."/>
            <person name="Kohn T."/>
            <person name="Peeters S.H."/>
            <person name="Heuer A."/>
            <person name="Rast P."/>
            <person name="Oberbeckmann S."/>
            <person name="Bunk B."/>
            <person name="Jeske O."/>
            <person name="Meyerdierks A."/>
            <person name="Storesund J.E."/>
            <person name="Kallscheuer N."/>
            <person name="Luecker S."/>
            <person name="Lage O.M."/>
            <person name="Pohl T."/>
            <person name="Merkel B.J."/>
            <person name="Hornburger P."/>
            <person name="Mueller R.-W."/>
            <person name="Bruemmer F."/>
            <person name="Labrenz M."/>
            <person name="Spormann A.M."/>
            <person name="Op den Camp H."/>
            <person name="Overmann J."/>
            <person name="Amann R."/>
            <person name="Jetten M.S.M."/>
            <person name="Mascher T."/>
            <person name="Medema M.H."/>
            <person name="Devos D.P."/>
            <person name="Kaster A.-K."/>
            <person name="Ovreas L."/>
            <person name="Rohde M."/>
            <person name="Galperin M.Y."/>
            <person name="Jogler C."/>
        </authorList>
    </citation>
    <scope>NUCLEOTIDE SEQUENCE [LARGE SCALE GENOMIC DNA]</scope>
    <source>
        <strain evidence="5 6">K23_9</strain>
    </source>
</reference>
<sequence>MKTSPSFRFRSFCPTIPGNRSLSRSLRQMILASVIAATAMQSDAKADAPYAEPVVARVEMKLTDGEDFVDVIEPGDLLTVIEEREKDYVVVTHDGTKGAVSKVNAVRIAESGDVYSELITRNPKEGRLYTLRASSFWALGKAEEALADFDKAIELGYDEPHAYTSRGLFHAAMGKHEAAIKDYNKAIVKDPDDAAPYINRAAVYMQKGSFASAADDYTTALESNKGDAGLLHQRAIAWKSAGELEKALADFDSIVAKNKRDITAVMGRGYIKFQQGNHSEAIKDFAAAIELNPKDAVARNNRGYNRFQVGEFAGALEDYDAAIKLAPKYALALQNRAWLLATVDDSELRDPVKAVDSARIACELSNFQNVGDVSALAASLAAAGKFEDALGWQEKVVEMVAEDYKEFAQKTLERYEAEKTFASDPDKANEEERLEAEKEAKAKQARKAANKEADEKA</sequence>
<keyword evidence="1" id="KW-0677">Repeat</keyword>
<dbReference type="RefSeq" id="WP_419188956.1">
    <property type="nucleotide sequence ID" value="NZ_CP036526.1"/>
</dbReference>
<evidence type="ECO:0000256" key="2">
    <source>
        <dbReference type="ARBA" id="ARBA00022803"/>
    </source>
</evidence>
<keyword evidence="2 3" id="KW-0802">TPR repeat</keyword>
<feature type="repeat" description="TPR" evidence="3">
    <location>
        <begin position="262"/>
        <end position="295"/>
    </location>
</feature>
<feature type="compositionally biased region" description="Basic and acidic residues" evidence="4">
    <location>
        <begin position="418"/>
        <end position="442"/>
    </location>
</feature>
<dbReference type="SUPFAM" id="SSF48452">
    <property type="entry name" value="TPR-like"/>
    <property type="match status" value="1"/>
</dbReference>